<dbReference type="KEGG" id="salm:D0Y50_12205"/>
<dbReference type="GO" id="GO:0012505">
    <property type="term" value="C:endomembrane system"/>
    <property type="evidence" value="ECO:0007669"/>
    <property type="project" value="UniProtKB-SubCell"/>
</dbReference>
<dbReference type="InterPro" id="IPR007318">
    <property type="entry name" value="Phopholipid_MeTrfase"/>
</dbReference>
<feature type="transmembrane region" description="Helical" evidence="5">
    <location>
        <begin position="36"/>
        <end position="57"/>
    </location>
</feature>
<evidence type="ECO:0000256" key="1">
    <source>
        <dbReference type="ARBA" id="ARBA00004127"/>
    </source>
</evidence>
<feature type="transmembrane region" description="Helical" evidence="5">
    <location>
        <begin position="77"/>
        <end position="102"/>
    </location>
</feature>
<dbReference type="GO" id="GO:0008168">
    <property type="term" value="F:methyltransferase activity"/>
    <property type="evidence" value="ECO:0007669"/>
    <property type="project" value="UniProtKB-KW"/>
</dbReference>
<proteinExistence type="predicted"/>
<accession>A0A346NND7</accession>
<name>A0A346NND7_9ALTE</name>
<evidence type="ECO:0000256" key="2">
    <source>
        <dbReference type="ARBA" id="ARBA00022692"/>
    </source>
</evidence>
<dbReference type="Proteomes" id="UP000262073">
    <property type="component" value="Chromosome"/>
</dbReference>
<evidence type="ECO:0000313" key="7">
    <source>
        <dbReference type="Proteomes" id="UP000262073"/>
    </source>
</evidence>
<organism evidence="6 7">
    <name type="scientific">Salinimonas sediminis</name>
    <dbReference type="NCBI Taxonomy" id="2303538"/>
    <lineage>
        <taxon>Bacteria</taxon>
        <taxon>Pseudomonadati</taxon>
        <taxon>Pseudomonadota</taxon>
        <taxon>Gammaproteobacteria</taxon>
        <taxon>Alteromonadales</taxon>
        <taxon>Alteromonadaceae</taxon>
        <taxon>Alteromonas/Salinimonas group</taxon>
        <taxon>Salinimonas</taxon>
    </lineage>
</organism>
<dbReference type="Gene3D" id="1.20.120.1630">
    <property type="match status" value="1"/>
</dbReference>
<dbReference type="GO" id="GO:0032259">
    <property type="term" value="P:methylation"/>
    <property type="evidence" value="ECO:0007669"/>
    <property type="project" value="UniProtKB-KW"/>
</dbReference>
<dbReference type="Pfam" id="PF04191">
    <property type="entry name" value="PEMT"/>
    <property type="match status" value="1"/>
</dbReference>
<evidence type="ECO:0000256" key="4">
    <source>
        <dbReference type="ARBA" id="ARBA00023136"/>
    </source>
</evidence>
<dbReference type="InterPro" id="IPR052527">
    <property type="entry name" value="Metal_cation-efflux_comp"/>
</dbReference>
<evidence type="ECO:0000313" key="6">
    <source>
        <dbReference type="EMBL" id="AXR07044.1"/>
    </source>
</evidence>
<keyword evidence="7" id="KW-1185">Reference proteome</keyword>
<protein>
    <submittedName>
        <fullName evidence="6">Isoprenylcysteine carboxylmethyltransferase family protein</fullName>
    </submittedName>
</protein>
<dbReference type="RefSeq" id="WP_108568259.1">
    <property type="nucleotide sequence ID" value="NZ_CP031769.1"/>
</dbReference>
<evidence type="ECO:0000256" key="5">
    <source>
        <dbReference type="SAM" id="Phobius"/>
    </source>
</evidence>
<dbReference type="PANTHER" id="PTHR43847:SF1">
    <property type="entry name" value="BLL3993 PROTEIN"/>
    <property type="match status" value="1"/>
</dbReference>
<reference evidence="6 7" key="1">
    <citation type="submission" date="2018-08" db="EMBL/GenBank/DDBJ databases">
        <title>Salinimonas sediminis sp. nov., a piezophilic bacterium isolated from a deep-sea sediment sample from the New Britain Trench.</title>
        <authorList>
            <person name="Cao J."/>
        </authorList>
    </citation>
    <scope>NUCLEOTIDE SEQUENCE [LARGE SCALE GENOMIC DNA]</scope>
    <source>
        <strain evidence="6 7">N102</strain>
    </source>
</reference>
<keyword evidence="3 5" id="KW-1133">Transmembrane helix</keyword>
<dbReference type="OrthoDB" id="9811969at2"/>
<comment type="subcellular location">
    <subcellularLocation>
        <location evidence="1">Endomembrane system</location>
        <topology evidence="1">Multi-pass membrane protein</topology>
    </subcellularLocation>
</comment>
<keyword evidence="2 5" id="KW-0812">Transmembrane</keyword>
<evidence type="ECO:0000256" key="3">
    <source>
        <dbReference type="ARBA" id="ARBA00022989"/>
    </source>
</evidence>
<sequence>MSVSLELKIPPAALFIAAVCAVVLIAQWPIGKVPALLQLVGLLIIGAGVLIILSAVVQFRRHKTTLDPRTPDNASALLTSGIFAISRNPIYLAFVLLLFGLALASNSWLALLIAPAFGGFLQVYQIKPEERQLARSFGASYNAYCQRTRRWLGRSSTDAAK</sequence>
<gene>
    <name evidence="6" type="ORF">D0Y50_12205</name>
</gene>
<dbReference type="PANTHER" id="PTHR43847">
    <property type="entry name" value="BLL3993 PROTEIN"/>
    <property type="match status" value="1"/>
</dbReference>
<keyword evidence="4 5" id="KW-0472">Membrane</keyword>
<dbReference type="AlphaFoldDB" id="A0A346NND7"/>
<dbReference type="EMBL" id="CP031769">
    <property type="protein sequence ID" value="AXR07044.1"/>
    <property type="molecule type" value="Genomic_DNA"/>
</dbReference>
<feature type="transmembrane region" description="Helical" evidence="5">
    <location>
        <begin position="12"/>
        <end position="30"/>
    </location>
</feature>
<keyword evidence="6" id="KW-0489">Methyltransferase</keyword>
<keyword evidence="6" id="KW-0808">Transferase</keyword>